<name>A0ABP0G6R7_CLALP</name>
<evidence type="ECO:0000313" key="2">
    <source>
        <dbReference type="Proteomes" id="UP001642483"/>
    </source>
</evidence>
<evidence type="ECO:0000313" key="1">
    <source>
        <dbReference type="EMBL" id="CAK8686536.1"/>
    </source>
</evidence>
<dbReference type="Proteomes" id="UP001642483">
    <property type="component" value="Unassembled WGS sequence"/>
</dbReference>
<gene>
    <name evidence="1" type="ORF">CVLEPA_LOCUS18457</name>
</gene>
<dbReference type="EMBL" id="CAWYQH010000102">
    <property type="protein sequence ID" value="CAK8686536.1"/>
    <property type="molecule type" value="Genomic_DNA"/>
</dbReference>
<protein>
    <submittedName>
        <fullName evidence="1">Uncharacterized protein</fullName>
    </submittedName>
</protein>
<proteinExistence type="predicted"/>
<keyword evidence="2" id="KW-1185">Reference proteome</keyword>
<sequence>MWIREFPDDGYPRNFNHEWMGKETPSQARAGFLSVMVAMALRKGVVDYPEFVQQECTSMIIFGRCDDNTARCKMETSLVHRQ</sequence>
<reference evidence="1 2" key="1">
    <citation type="submission" date="2024-02" db="EMBL/GenBank/DDBJ databases">
        <authorList>
            <person name="Daric V."/>
            <person name="Darras S."/>
        </authorList>
    </citation>
    <scope>NUCLEOTIDE SEQUENCE [LARGE SCALE GENOMIC DNA]</scope>
</reference>
<comment type="caution">
    <text evidence="1">The sequence shown here is derived from an EMBL/GenBank/DDBJ whole genome shotgun (WGS) entry which is preliminary data.</text>
</comment>
<organism evidence="1 2">
    <name type="scientific">Clavelina lepadiformis</name>
    <name type="common">Light-bulb sea squirt</name>
    <name type="synonym">Ascidia lepadiformis</name>
    <dbReference type="NCBI Taxonomy" id="159417"/>
    <lineage>
        <taxon>Eukaryota</taxon>
        <taxon>Metazoa</taxon>
        <taxon>Chordata</taxon>
        <taxon>Tunicata</taxon>
        <taxon>Ascidiacea</taxon>
        <taxon>Aplousobranchia</taxon>
        <taxon>Clavelinidae</taxon>
        <taxon>Clavelina</taxon>
    </lineage>
</organism>
<accession>A0ABP0G6R7</accession>